<organism evidence="2 3">
    <name type="scientific">Candidatus Yonathbacteria bacterium RIFCSPHIGHO2_01_FULL_51_10</name>
    <dbReference type="NCBI Taxonomy" id="1802723"/>
    <lineage>
        <taxon>Bacteria</taxon>
        <taxon>Candidatus Yonathiibacteriota</taxon>
    </lineage>
</organism>
<dbReference type="Pfam" id="PF16403">
    <property type="entry name" value="Bact_surface_Ig-like"/>
    <property type="match status" value="1"/>
</dbReference>
<dbReference type="InterPro" id="IPR013783">
    <property type="entry name" value="Ig-like_fold"/>
</dbReference>
<dbReference type="PROSITE" id="PS51688">
    <property type="entry name" value="ICA"/>
    <property type="match status" value="1"/>
</dbReference>
<comment type="caution">
    <text evidence="2">The sequence shown here is derived from an EMBL/GenBank/DDBJ whole genome shotgun (WGS) entry which is preliminary data.</text>
</comment>
<gene>
    <name evidence="2" type="ORF">A2675_00680</name>
</gene>
<dbReference type="AlphaFoldDB" id="A0A1G2S5G6"/>
<proteinExistence type="predicted"/>
<dbReference type="InterPro" id="IPR032179">
    <property type="entry name" value="Cry22Aa_Ig-like"/>
</dbReference>
<dbReference type="STRING" id="1802723.A2675_00680"/>
<dbReference type="Gene3D" id="2.60.40.10">
    <property type="entry name" value="Immunoglobulins"/>
    <property type="match status" value="1"/>
</dbReference>
<evidence type="ECO:0000313" key="2">
    <source>
        <dbReference type="EMBL" id="OHA80316.1"/>
    </source>
</evidence>
<protein>
    <recommendedName>
        <fullName evidence="1">Peptidase S74 domain-containing protein</fullName>
    </recommendedName>
</protein>
<accession>A0A1G2S5G6</accession>
<dbReference type="InterPro" id="IPR030392">
    <property type="entry name" value="S74_ICA"/>
</dbReference>
<dbReference type="EMBL" id="MHUS01000027">
    <property type="protein sequence ID" value="OHA80316.1"/>
    <property type="molecule type" value="Genomic_DNA"/>
</dbReference>
<name>A0A1G2S5G6_9BACT</name>
<dbReference type="Pfam" id="PF13884">
    <property type="entry name" value="Peptidase_S74"/>
    <property type="match status" value="1"/>
</dbReference>
<sequence length="922" mass="93786">MTLSQNIITALSGAVTGSYIGQKNTIGSNSGAGSSITYEGTKNILAPLSAASALYGVDNVLASGNGGTVTTMYGTSNTLSSITASPVTTAYGNYNNITSGATSGVITNAYGTYTTFGSTGTITNGYGEYISFPASGNITNAYGVYVGDASSPSVTSSYGLYLADQVWATPTGGEYYALYSAGGKSYFAGNIGIGTTSPYAALSVVGEVVAANFTATSTTATSTFNNISIATGASYRINGVPVMQIVETSGTGNFSIGPYAGVANTSGLHNTFVGSYAGNANTTGPHGTFVGNHAGYSNVGGDNSVFVGDDAGYFNTEGDNNTFLGQGTGYVNTTGSSNTFVGHSAGHGNDTATGNVGIGRDTLYNNTAGIYNSALGYQSLYSNVYGGYNVAIGQQSLYTNNDGSQNIALGQTALYKNVSGNYNIAQGLEALYNTTSDNNIALGAYALRANTTGTSSIAIGFQAGRYTKTGSYNVIIGEGAGYGVTNMSFGSTTMLGYHAGYSNTTGSNNIFLGFQSGESNTTGSNNIIIGYDVDAPSATSANTLNIGNLIFGTGIDGANTTLSSGNVGIGTAAPAKSLQVVGDIRVGTSGTNGCIEDFAGSALTGVCSSDASLKTNIQPIGSVLPGLVQLTPSTFYWNDIAGNELHNSTTTLNYGLVAQDVARVLPGMVATTSNGYLGVNYSMLPILTLQGLKELDLNLEGLASATTTMTDTTGNKTFVGRFFDRITGWLADAANGLTTVFANVFNAKEKICVDGECLTKSDIKALLEIAHGSSQSANAAIDSTTAALTPIVISINGNNPATLNIGDTYGDLGALIISPESAKNFGIKASLDGGPDMDISQISIDTTAAGTHTVVYSVIDQNNLTTTAERVVNVVGVTPAQEVAEDTGTTTTEITTPVIPPVNEENVSIMSATTSATTTIAP</sequence>
<dbReference type="Proteomes" id="UP000176997">
    <property type="component" value="Unassembled WGS sequence"/>
</dbReference>
<evidence type="ECO:0000313" key="3">
    <source>
        <dbReference type="Proteomes" id="UP000176997"/>
    </source>
</evidence>
<reference evidence="2 3" key="1">
    <citation type="journal article" date="2016" name="Nat. Commun.">
        <title>Thousands of microbial genomes shed light on interconnected biogeochemical processes in an aquifer system.</title>
        <authorList>
            <person name="Anantharaman K."/>
            <person name="Brown C.T."/>
            <person name="Hug L.A."/>
            <person name="Sharon I."/>
            <person name="Castelle C.J."/>
            <person name="Probst A.J."/>
            <person name="Thomas B.C."/>
            <person name="Singh A."/>
            <person name="Wilkins M.J."/>
            <person name="Karaoz U."/>
            <person name="Brodie E.L."/>
            <person name="Williams K.H."/>
            <person name="Hubbard S.S."/>
            <person name="Banfield J.F."/>
        </authorList>
    </citation>
    <scope>NUCLEOTIDE SEQUENCE [LARGE SCALE GENOMIC DNA]</scope>
</reference>
<feature type="domain" description="Peptidase S74" evidence="1">
    <location>
        <begin position="609"/>
        <end position="706"/>
    </location>
</feature>
<evidence type="ECO:0000259" key="1">
    <source>
        <dbReference type="PROSITE" id="PS51688"/>
    </source>
</evidence>